<keyword evidence="3 5" id="KW-0949">S-adenosyl-L-methionine</keyword>
<evidence type="ECO:0000256" key="4">
    <source>
        <dbReference type="ARBA" id="ARBA00048391"/>
    </source>
</evidence>
<dbReference type="PANTHER" id="PTHR18895:SF74">
    <property type="entry name" value="MTRF1L RELEASE FACTOR GLUTAMINE METHYLTRANSFERASE"/>
    <property type="match status" value="1"/>
</dbReference>
<comment type="catalytic activity">
    <reaction evidence="4 5">
        <text>L-glutaminyl-[peptide chain release factor] + S-adenosyl-L-methionine = N(5)-methyl-L-glutaminyl-[peptide chain release factor] + S-adenosyl-L-homocysteine + H(+)</text>
        <dbReference type="Rhea" id="RHEA:42896"/>
        <dbReference type="Rhea" id="RHEA-COMP:10271"/>
        <dbReference type="Rhea" id="RHEA-COMP:10272"/>
        <dbReference type="ChEBI" id="CHEBI:15378"/>
        <dbReference type="ChEBI" id="CHEBI:30011"/>
        <dbReference type="ChEBI" id="CHEBI:57856"/>
        <dbReference type="ChEBI" id="CHEBI:59789"/>
        <dbReference type="ChEBI" id="CHEBI:61891"/>
        <dbReference type="EC" id="2.1.1.297"/>
    </reaction>
</comment>
<keyword evidence="1 5" id="KW-0489">Methyltransferase</keyword>
<name>A0A017HHC7_9RHOB</name>
<dbReference type="AlphaFoldDB" id="A0A017HHC7"/>
<dbReference type="GO" id="GO:0003676">
    <property type="term" value="F:nucleic acid binding"/>
    <property type="evidence" value="ECO:0007669"/>
    <property type="project" value="InterPro"/>
</dbReference>
<comment type="caution">
    <text evidence="8">The sequence shown here is derived from an EMBL/GenBank/DDBJ whole genome shotgun (WGS) entry which is preliminary data.</text>
</comment>
<evidence type="ECO:0000256" key="3">
    <source>
        <dbReference type="ARBA" id="ARBA00022691"/>
    </source>
</evidence>
<dbReference type="EMBL" id="APGJ01000001">
    <property type="protein sequence ID" value="EYD73725.1"/>
    <property type="molecule type" value="Genomic_DNA"/>
</dbReference>
<dbReference type="InterPro" id="IPR007848">
    <property type="entry name" value="Small_mtfrase_dom"/>
</dbReference>
<keyword evidence="9" id="KW-1185">Reference proteome</keyword>
<dbReference type="HAMAP" id="MF_02126">
    <property type="entry name" value="RF_methyltr_PrmC"/>
    <property type="match status" value="1"/>
</dbReference>
<organism evidence="8 9">
    <name type="scientific">Limimaricola hongkongensis DSM 17492</name>
    <dbReference type="NCBI Taxonomy" id="1122180"/>
    <lineage>
        <taxon>Bacteria</taxon>
        <taxon>Pseudomonadati</taxon>
        <taxon>Pseudomonadota</taxon>
        <taxon>Alphaproteobacteria</taxon>
        <taxon>Rhodobacterales</taxon>
        <taxon>Paracoccaceae</taxon>
        <taxon>Limimaricola</taxon>
    </lineage>
</organism>
<dbReference type="InterPro" id="IPR019874">
    <property type="entry name" value="RF_methyltr_PrmC"/>
</dbReference>
<dbReference type="OrthoDB" id="9800643at2"/>
<dbReference type="InterPro" id="IPR029063">
    <property type="entry name" value="SAM-dependent_MTases_sf"/>
</dbReference>
<dbReference type="GO" id="GO:0032259">
    <property type="term" value="P:methylation"/>
    <property type="evidence" value="ECO:0007669"/>
    <property type="project" value="UniProtKB-KW"/>
</dbReference>
<proteinExistence type="inferred from homology"/>
<evidence type="ECO:0000256" key="1">
    <source>
        <dbReference type="ARBA" id="ARBA00022603"/>
    </source>
</evidence>
<dbReference type="CDD" id="cd02440">
    <property type="entry name" value="AdoMet_MTases"/>
    <property type="match status" value="1"/>
</dbReference>
<dbReference type="InterPro" id="IPR002052">
    <property type="entry name" value="DNA_methylase_N6_adenine_CS"/>
</dbReference>
<evidence type="ECO:0000256" key="2">
    <source>
        <dbReference type="ARBA" id="ARBA00022679"/>
    </source>
</evidence>
<dbReference type="PRINTS" id="PR00507">
    <property type="entry name" value="N12N6MTFRASE"/>
</dbReference>
<evidence type="ECO:0000313" key="8">
    <source>
        <dbReference type="EMBL" id="EYD73725.1"/>
    </source>
</evidence>
<dbReference type="eggNOG" id="COG2890">
    <property type="taxonomic scope" value="Bacteria"/>
</dbReference>
<evidence type="ECO:0000256" key="5">
    <source>
        <dbReference type="HAMAP-Rule" id="MF_02126"/>
    </source>
</evidence>
<feature type="domain" description="Release factor glutamine methyltransferase N-terminal" evidence="7">
    <location>
        <begin position="14"/>
        <end position="83"/>
    </location>
</feature>
<dbReference type="SUPFAM" id="SSF53335">
    <property type="entry name" value="S-adenosyl-L-methionine-dependent methyltransferases"/>
    <property type="match status" value="1"/>
</dbReference>
<feature type="binding site" evidence="5">
    <location>
        <begin position="124"/>
        <end position="128"/>
    </location>
    <ligand>
        <name>S-adenosyl-L-methionine</name>
        <dbReference type="ChEBI" id="CHEBI:59789"/>
    </ligand>
</feature>
<sequence>MSPLPAGPLTGSAALFAATRRLAEAGVPDPGRDARRLFSHAVGVDPGRLTLVLPEPIDGAKLEAFEALVARRCAREPVSHLTGSRAFYGRRFKVTRDVLDPRPETEMLVEAALSEPFGHVLDLGVGSGCILLTLLAEMPDARGVGVDVSEAACAVARENARALGLADRAHISVSDWVSRVEGMFDLVVSNPPYIARGEMADLAPEVRDWEPEGALTDGADGLSCYRAILDGAARVLAPGGRLVMELGAEQAEAVGGLAVARGFAPVALIPDLDGRDRVIVLGLPQSGF</sequence>
<dbReference type="InterPro" id="IPR004556">
    <property type="entry name" value="HemK-like"/>
</dbReference>
<dbReference type="STRING" id="1122180.Lokhon_00280"/>
<dbReference type="PANTHER" id="PTHR18895">
    <property type="entry name" value="HEMK METHYLTRANSFERASE"/>
    <property type="match status" value="1"/>
</dbReference>
<dbReference type="NCBIfam" id="TIGR00536">
    <property type="entry name" value="hemK_fam"/>
    <property type="match status" value="1"/>
</dbReference>
<dbReference type="EC" id="2.1.1.297" evidence="5"/>
<dbReference type="PATRIC" id="fig|1122180.6.peg.286"/>
<dbReference type="GO" id="GO:0102559">
    <property type="term" value="F:peptide chain release factor N(5)-glutamine methyltransferase activity"/>
    <property type="evidence" value="ECO:0007669"/>
    <property type="project" value="UniProtKB-EC"/>
</dbReference>
<dbReference type="Proteomes" id="UP000025047">
    <property type="component" value="Unassembled WGS sequence"/>
</dbReference>
<dbReference type="PROSITE" id="PS00092">
    <property type="entry name" value="N6_MTASE"/>
    <property type="match status" value="1"/>
</dbReference>
<evidence type="ECO:0000259" key="7">
    <source>
        <dbReference type="Pfam" id="PF17827"/>
    </source>
</evidence>
<dbReference type="Pfam" id="PF05175">
    <property type="entry name" value="MTS"/>
    <property type="match status" value="1"/>
</dbReference>
<dbReference type="InterPro" id="IPR040758">
    <property type="entry name" value="PrmC_N"/>
</dbReference>
<keyword evidence="2 5" id="KW-0808">Transferase</keyword>
<evidence type="ECO:0000313" key="9">
    <source>
        <dbReference type="Proteomes" id="UP000025047"/>
    </source>
</evidence>
<dbReference type="NCBIfam" id="TIGR03534">
    <property type="entry name" value="RF_mod_PrmC"/>
    <property type="match status" value="1"/>
</dbReference>
<feature type="binding site" evidence="5">
    <location>
        <position position="147"/>
    </location>
    <ligand>
        <name>S-adenosyl-L-methionine</name>
        <dbReference type="ChEBI" id="CHEBI:59789"/>
    </ligand>
</feature>
<feature type="binding site" evidence="5">
    <location>
        <position position="176"/>
    </location>
    <ligand>
        <name>S-adenosyl-L-methionine</name>
        <dbReference type="ChEBI" id="CHEBI:59789"/>
    </ligand>
</feature>
<feature type="binding site" evidence="5">
    <location>
        <begin position="190"/>
        <end position="193"/>
    </location>
    <ligand>
        <name>substrate</name>
    </ligand>
</feature>
<evidence type="ECO:0000259" key="6">
    <source>
        <dbReference type="Pfam" id="PF05175"/>
    </source>
</evidence>
<feature type="domain" description="Methyltransferase small" evidence="6">
    <location>
        <begin position="105"/>
        <end position="198"/>
    </location>
</feature>
<comment type="function">
    <text evidence="5">Methylates the class 1 translation termination release factors RF1/PrfA and RF2/PrfB on the glutamine residue of the universally conserved GGQ motif.</text>
</comment>
<feature type="binding site" evidence="5">
    <location>
        <position position="190"/>
    </location>
    <ligand>
        <name>S-adenosyl-L-methionine</name>
        <dbReference type="ChEBI" id="CHEBI:59789"/>
    </ligand>
</feature>
<gene>
    <name evidence="5" type="primary">prmC</name>
    <name evidence="8" type="ORF">Lokhon_00280</name>
</gene>
<comment type="similarity">
    <text evidence="5">Belongs to the protein N5-glutamine methyltransferase family. PrmC subfamily.</text>
</comment>
<dbReference type="HOGENOM" id="CLU_018398_3_1_5"/>
<accession>A0A017HHC7</accession>
<dbReference type="InterPro" id="IPR050320">
    <property type="entry name" value="N5-glutamine_MTase"/>
</dbReference>
<dbReference type="Pfam" id="PF17827">
    <property type="entry name" value="PrmC_N"/>
    <property type="match status" value="1"/>
</dbReference>
<reference evidence="8 9" key="1">
    <citation type="submission" date="2013-03" db="EMBL/GenBank/DDBJ databases">
        <authorList>
            <person name="Fiebig A."/>
            <person name="Goeker M."/>
            <person name="Klenk H.-P.P."/>
        </authorList>
    </citation>
    <scope>NUCLEOTIDE SEQUENCE [LARGE SCALE GENOMIC DNA]</scope>
    <source>
        <strain evidence="8 9">DSM 17492</strain>
    </source>
</reference>
<dbReference type="Gene3D" id="3.40.50.150">
    <property type="entry name" value="Vaccinia Virus protein VP39"/>
    <property type="match status" value="1"/>
</dbReference>
<dbReference type="Gene3D" id="1.10.8.10">
    <property type="entry name" value="DNA helicase RuvA subunit, C-terminal domain"/>
    <property type="match status" value="1"/>
</dbReference>
<protein>
    <recommendedName>
        <fullName evidence="5">Release factor glutamine methyltransferase</fullName>
        <shortName evidence="5">RF MTase</shortName>
        <ecNumber evidence="5">2.1.1.297</ecNumber>
    </recommendedName>
    <alternativeName>
        <fullName evidence="5">N5-glutamine methyltransferase PrmC</fullName>
    </alternativeName>
    <alternativeName>
        <fullName evidence="5">Protein-(glutamine-N5) MTase PrmC</fullName>
    </alternativeName>
    <alternativeName>
        <fullName evidence="5">Protein-glutamine N-methyltransferase PrmC</fullName>
    </alternativeName>
</protein>
<dbReference type="RefSeq" id="WP_017929392.1">
    <property type="nucleotide sequence ID" value="NZ_KB823001.1"/>
</dbReference>